<evidence type="ECO:0000256" key="6">
    <source>
        <dbReference type="SAM" id="Phobius"/>
    </source>
</evidence>
<protein>
    <submittedName>
        <fullName evidence="8">MATE family efflux transporter</fullName>
    </submittedName>
</protein>
<comment type="subcellular location">
    <subcellularLocation>
        <location evidence="1">Cell membrane</location>
        <topology evidence="1">Multi-pass membrane protein</topology>
    </subcellularLocation>
</comment>
<dbReference type="Proteomes" id="UP000823900">
    <property type="component" value="Unassembled WGS sequence"/>
</dbReference>
<dbReference type="GO" id="GO:0015297">
    <property type="term" value="F:antiporter activity"/>
    <property type="evidence" value="ECO:0007669"/>
    <property type="project" value="InterPro"/>
</dbReference>
<keyword evidence="2" id="KW-1003">Cell membrane</keyword>
<reference evidence="8" key="2">
    <citation type="submission" date="2021-04" db="EMBL/GenBank/DDBJ databases">
        <authorList>
            <person name="Gilroy R."/>
        </authorList>
    </citation>
    <scope>NUCLEOTIDE SEQUENCE</scope>
    <source>
        <strain evidence="8">CHK178-16964</strain>
    </source>
</reference>
<comment type="caution">
    <text evidence="8">The sequence shown here is derived from an EMBL/GenBank/DDBJ whole genome shotgun (WGS) entry which is preliminary data.</text>
</comment>
<evidence type="ECO:0000256" key="3">
    <source>
        <dbReference type="ARBA" id="ARBA00022692"/>
    </source>
</evidence>
<feature type="transmembrane region" description="Helical" evidence="6">
    <location>
        <begin position="419"/>
        <end position="438"/>
    </location>
</feature>
<gene>
    <name evidence="8" type="ORF">IAA07_01660</name>
</gene>
<feature type="transmembrane region" description="Helical" evidence="6">
    <location>
        <begin position="169"/>
        <end position="192"/>
    </location>
</feature>
<evidence type="ECO:0000259" key="7">
    <source>
        <dbReference type="Pfam" id="PF13581"/>
    </source>
</evidence>
<organism evidence="8 9">
    <name type="scientific">Candidatus Lachnoclostridium stercoravium</name>
    <dbReference type="NCBI Taxonomy" id="2838633"/>
    <lineage>
        <taxon>Bacteria</taxon>
        <taxon>Bacillati</taxon>
        <taxon>Bacillota</taxon>
        <taxon>Clostridia</taxon>
        <taxon>Lachnospirales</taxon>
        <taxon>Lachnospiraceae</taxon>
    </lineage>
</organism>
<dbReference type="Pfam" id="PF13581">
    <property type="entry name" value="HATPase_c_2"/>
    <property type="match status" value="1"/>
</dbReference>
<dbReference type="PANTHER" id="PTHR43823:SF3">
    <property type="entry name" value="MULTIDRUG EXPORT PROTEIN MEPA"/>
    <property type="match status" value="1"/>
</dbReference>
<keyword evidence="4 6" id="KW-1133">Transmembrane helix</keyword>
<dbReference type="Pfam" id="PF01554">
    <property type="entry name" value="MatE"/>
    <property type="match status" value="2"/>
</dbReference>
<keyword evidence="5 6" id="KW-0472">Membrane</keyword>
<evidence type="ECO:0000256" key="4">
    <source>
        <dbReference type="ARBA" id="ARBA00022989"/>
    </source>
</evidence>
<dbReference type="InterPro" id="IPR051327">
    <property type="entry name" value="MATE_MepA_subfamily"/>
</dbReference>
<evidence type="ECO:0000256" key="2">
    <source>
        <dbReference type="ARBA" id="ARBA00022475"/>
    </source>
</evidence>
<evidence type="ECO:0000256" key="5">
    <source>
        <dbReference type="ARBA" id="ARBA00023136"/>
    </source>
</evidence>
<feature type="transmembrane region" description="Helical" evidence="6">
    <location>
        <begin position="392"/>
        <end position="413"/>
    </location>
</feature>
<dbReference type="EMBL" id="DWZA01000016">
    <property type="protein sequence ID" value="HJA70270.1"/>
    <property type="molecule type" value="Genomic_DNA"/>
</dbReference>
<reference evidence="8" key="1">
    <citation type="journal article" date="2021" name="PeerJ">
        <title>Extensive microbial diversity within the chicken gut microbiome revealed by metagenomics and culture.</title>
        <authorList>
            <person name="Gilroy R."/>
            <person name="Ravi A."/>
            <person name="Getino M."/>
            <person name="Pursley I."/>
            <person name="Horton D.L."/>
            <person name="Alikhan N.F."/>
            <person name="Baker D."/>
            <person name="Gharbi K."/>
            <person name="Hall N."/>
            <person name="Watson M."/>
            <person name="Adriaenssens E.M."/>
            <person name="Foster-Nyarko E."/>
            <person name="Jarju S."/>
            <person name="Secka A."/>
            <person name="Antonio M."/>
            <person name="Oren A."/>
            <person name="Chaudhuri R.R."/>
            <person name="La Ragione R."/>
            <person name="Hildebrand F."/>
            <person name="Pallen M.J."/>
        </authorList>
    </citation>
    <scope>NUCLEOTIDE SEQUENCE</scope>
    <source>
        <strain evidence="8">CHK178-16964</strain>
    </source>
</reference>
<dbReference type="InterPro" id="IPR002528">
    <property type="entry name" value="MATE_fam"/>
</dbReference>
<dbReference type="AlphaFoldDB" id="A0A9D2KNG4"/>
<keyword evidence="3 6" id="KW-0812">Transmembrane</keyword>
<sequence length="585" mass="63832">MMGTFKTGPDRFAGPMFLRALVPALISSAGLGVSDVADAVVLGQRMGETGLAAISLALPVFMVINLIMHGFGSGGSIRYSRLLGEGNPQEAIRSFSFVIVTALAAGILLSLAGNLMIHPLLSVLGAGRENRELYEASRIYVEVIVSGIPLFFGAYILNYYLRADGSQKLASFGFTVGNLSDLFLNILLVLVFDLGAAGAAWSTLAGQAIAIVIYLWALRKPDREGILSFHPALPDIREVCSCYRLGFATSSQYIFQMVFLLIANRMLMKMGGENGVAVFDLVQNTSFLILYLYDGVSRAAQPLISTFNGECSSQGVKETLRLGYRWGMAVGGLGALLVFLFPQALSAIFGLQSAEAIILGNYALRVLAFGSVFAGLCILTESFCQAQEDEKGAFLISSLRGAVILIPCALIFSMAGLQAFWWMYPAAEILTLAVYGIWKKCSGSSGTAFDTERVYSSLILGRNDNIRPLTQEIENFLEKWDAAPSQQYFVQMAAEEICLLIMQKGFIQGKDGYIQVTLVAMENGDFELHIRDDAVKFNPFALNTAKADQGDDWDPEAIGILVIKEKSKDFFYRRYQGFNTMVIRI</sequence>
<accession>A0A9D2KNG4</accession>
<evidence type="ECO:0000313" key="9">
    <source>
        <dbReference type="Proteomes" id="UP000823900"/>
    </source>
</evidence>
<name>A0A9D2KNG4_9FIRM</name>
<feature type="domain" description="Histidine kinase/HSP90-like ATPase" evidence="7">
    <location>
        <begin position="463"/>
        <end position="580"/>
    </location>
</feature>
<feature type="transmembrane region" description="Helical" evidence="6">
    <location>
        <begin position="137"/>
        <end position="157"/>
    </location>
</feature>
<feature type="transmembrane region" description="Helical" evidence="6">
    <location>
        <begin position="362"/>
        <end position="380"/>
    </location>
</feature>
<dbReference type="InterPro" id="IPR003594">
    <property type="entry name" value="HATPase_dom"/>
</dbReference>
<feature type="transmembrane region" description="Helical" evidence="6">
    <location>
        <begin position="92"/>
        <end position="117"/>
    </location>
</feature>
<dbReference type="PANTHER" id="PTHR43823">
    <property type="entry name" value="SPORULATION PROTEIN YKVU"/>
    <property type="match status" value="1"/>
</dbReference>
<feature type="transmembrane region" description="Helical" evidence="6">
    <location>
        <begin position="326"/>
        <end position="350"/>
    </location>
</feature>
<dbReference type="GO" id="GO:0005886">
    <property type="term" value="C:plasma membrane"/>
    <property type="evidence" value="ECO:0007669"/>
    <property type="project" value="UniProtKB-SubCell"/>
</dbReference>
<evidence type="ECO:0000313" key="8">
    <source>
        <dbReference type="EMBL" id="HJA70270.1"/>
    </source>
</evidence>
<feature type="transmembrane region" description="Helical" evidence="6">
    <location>
        <begin position="49"/>
        <end position="71"/>
    </location>
</feature>
<feature type="transmembrane region" description="Helical" evidence="6">
    <location>
        <begin position="198"/>
        <end position="218"/>
    </location>
</feature>
<dbReference type="NCBIfam" id="TIGR00797">
    <property type="entry name" value="matE"/>
    <property type="match status" value="1"/>
</dbReference>
<proteinExistence type="predicted"/>
<evidence type="ECO:0000256" key="1">
    <source>
        <dbReference type="ARBA" id="ARBA00004651"/>
    </source>
</evidence>
<dbReference type="GO" id="GO:0042910">
    <property type="term" value="F:xenobiotic transmembrane transporter activity"/>
    <property type="evidence" value="ECO:0007669"/>
    <property type="project" value="InterPro"/>
</dbReference>